<name>A0A0G0FCI1_9BACT</name>
<dbReference type="Gene3D" id="3.40.50.720">
    <property type="entry name" value="NAD(P)-binding Rossmann-like Domain"/>
    <property type="match status" value="1"/>
</dbReference>
<feature type="transmembrane region" description="Helical" evidence="2">
    <location>
        <begin position="382"/>
        <end position="407"/>
    </location>
</feature>
<reference evidence="4 5" key="1">
    <citation type="journal article" date="2015" name="Nature">
        <title>rRNA introns, odd ribosomes, and small enigmatic genomes across a large radiation of phyla.</title>
        <authorList>
            <person name="Brown C.T."/>
            <person name="Hug L.A."/>
            <person name="Thomas B.C."/>
            <person name="Sharon I."/>
            <person name="Castelle C.J."/>
            <person name="Singh A."/>
            <person name="Wilkins M.J."/>
            <person name="Williams K.H."/>
            <person name="Banfield J.F."/>
        </authorList>
    </citation>
    <scope>NUCLEOTIDE SEQUENCE [LARGE SCALE GENOMIC DNA]</scope>
</reference>
<evidence type="ECO:0000256" key="2">
    <source>
        <dbReference type="SAM" id="Phobius"/>
    </source>
</evidence>
<dbReference type="Pfam" id="PF01370">
    <property type="entry name" value="Epimerase"/>
    <property type="match status" value="1"/>
</dbReference>
<keyword evidence="2" id="KW-0472">Membrane</keyword>
<dbReference type="EMBL" id="LBSF01000036">
    <property type="protein sequence ID" value="KKQ11220.1"/>
    <property type="molecule type" value="Genomic_DNA"/>
</dbReference>
<evidence type="ECO:0000313" key="4">
    <source>
        <dbReference type="EMBL" id="KKQ11220.1"/>
    </source>
</evidence>
<keyword evidence="2" id="KW-1133">Transmembrane helix</keyword>
<organism evidence="4 5">
    <name type="scientific">candidate division WS6 bacterium GW2011_GWC2_36_7</name>
    <dbReference type="NCBI Taxonomy" id="1619091"/>
    <lineage>
        <taxon>Bacteria</taxon>
        <taxon>Candidatus Dojkabacteria</taxon>
    </lineage>
</organism>
<sequence>MGNSKLEKIKAQTPVSILIHSGNRQGYLITKTLIEQGCHVIIIDNYNSQTNKYISEFKGSPLVDFFEFKGLDGVFKSIKRYDYLFYFLNNALVSKEFDSKEFIREAGHLEESLKSAKKNNAKFSLITSLTLNRELANRVNNLKLASPSPYSNIELQKYCETLAAEFRDKTNLNIRILRLGSTIGKGILKIDNEIIHSLIKDATQKPQIVIKGEGLDLHSLIDEKDAVYGILKLTFSDKTKGEVITLANKNNYTTLSIAYKLLELNTEAQSIKFVENPDRDFIMQDLYVPAPHASKYGWTQQVTLEESLIDQIHTYYDDISKTWDYAEKPQKSITDSVKTSKTKLGEFFDHILHPLNRVSAPKNHPREKKEVSWGQILKTSAITIAAVLLTYFLIYPLIGTTLGLIIISNTSKNLQDSVFSMNSATNEKKILQIENNVERVSTSLNNLQWAFRLVGKGSLYANTTQLLLSAQYATEGAKNMLGAITPLAQYIQDFEPSVDFQSSTPKTTREYTEYLNEISDNGYKVKEAAYKISLANGVINQVNINEFPSFTRDTVSSIKDLITQLNTGTQTFQEIVAFLPDLLGANERQRYLVLLQNESELRSTGGWLTSYGIVGIEGGQIRELFVDDIYNADGTLKVQGKTFTAPKSMQKALGITTWPFSLINWYPDLTETEASAEPYIAALGKGNDLDGVITTDISFMQKLLDKWGGIEVPGETEIITSDNLYSKIFQMHEDFTPGSTQKTTFLADLANQIITKLLSTNIGDLLSLGSIFEDSLNEKHLQATFKNTDAFNFFNDRSWSGALDSRYNEAPIAIDWNWGGNKANLYLNKNYNLAVNIQNQDTIDFTYSISIENTSKTTTYPEGNYVNYQRIYIPSNATVLSVKGLKDNKFDTYKESGFKVIGGWFNVPINSISNFEISYRISRSTNSLNFPLEVNDQNVFFNLDIFKQAGETSHAYKLDITYPNTWNVETNSNLNSIENQLTSRFELSTDQKYEIVWNTNN</sequence>
<dbReference type="InterPro" id="IPR036291">
    <property type="entry name" value="NAD(P)-bd_dom_sf"/>
</dbReference>
<dbReference type="SUPFAM" id="SSF51735">
    <property type="entry name" value="NAD(P)-binding Rossmann-fold domains"/>
    <property type="match status" value="1"/>
</dbReference>
<comment type="similarity">
    <text evidence="1">Belongs to the NAD(P)-dependent epimerase/dehydratase family.</text>
</comment>
<keyword evidence="2" id="KW-0812">Transmembrane</keyword>
<evidence type="ECO:0000313" key="5">
    <source>
        <dbReference type="Proteomes" id="UP000034075"/>
    </source>
</evidence>
<dbReference type="AlphaFoldDB" id="A0A0G0FCI1"/>
<dbReference type="Gene3D" id="3.90.25.10">
    <property type="entry name" value="UDP-galactose 4-epimerase, domain 1"/>
    <property type="match status" value="1"/>
</dbReference>
<comment type="caution">
    <text evidence="4">The sequence shown here is derived from an EMBL/GenBank/DDBJ whole genome shotgun (WGS) entry which is preliminary data.</text>
</comment>
<dbReference type="PANTHER" id="PTHR43000">
    <property type="entry name" value="DTDP-D-GLUCOSE 4,6-DEHYDRATASE-RELATED"/>
    <property type="match status" value="1"/>
</dbReference>
<dbReference type="InterPro" id="IPR001509">
    <property type="entry name" value="Epimerase_deHydtase"/>
</dbReference>
<dbReference type="InterPro" id="IPR025101">
    <property type="entry name" value="DUF4012"/>
</dbReference>
<protein>
    <recommendedName>
        <fullName evidence="3">NAD-dependent epimerase/dehydratase domain-containing protein</fullName>
    </recommendedName>
</protein>
<feature type="domain" description="NAD-dependent epimerase/dehydratase" evidence="3">
    <location>
        <begin position="27"/>
        <end position="236"/>
    </location>
</feature>
<gene>
    <name evidence="4" type="ORF">US24_C0036G0007</name>
</gene>
<dbReference type="Proteomes" id="UP000034075">
    <property type="component" value="Unassembled WGS sequence"/>
</dbReference>
<evidence type="ECO:0000256" key="1">
    <source>
        <dbReference type="ARBA" id="ARBA00007637"/>
    </source>
</evidence>
<accession>A0A0G0FCI1</accession>
<proteinExistence type="inferred from homology"/>
<dbReference type="Pfam" id="PF13196">
    <property type="entry name" value="DUF4012"/>
    <property type="match status" value="1"/>
</dbReference>
<evidence type="ECO:0000259" key="3">
    <source>
        <dbReference type="Pfam" id="PF01370"/>
    </source>
</evidence>